<dbReference type="EMBL" id="JAMDKF010000005">
    <property type="protein sequence ID" value="MEE6040969.1"/>
    <property type="molecule type" value="Genomic_DNA"/>
</dbReference>
<evidence type="ECO:0000313" key="2">
    <source>
        <dbReference type="EMBL" id="MEE6040969.1"/>
    </source>
</evidence>
<dbReference type="GO" id="GO:0005525">
    <property type="term" value="F:GTP binding"/>
    <property type="evidence" value="ECO:0007669"/>
    <property type="project" value="InterPro"/>
</dbReference>
<dbReference type="EMBL" id="UFSW01000001">
    <property type="protein sequence ID" value="SUU98182.1"/>
    <property type="molecule type" value="Genomic_DNA"/>
</dbReference>
<evidence type="ECO:0000313" key="10">
    <source>
        <dbReference type="Proteomes" id="UP000294229"/>
    </source>
</evidence>
<dbReference type="Proteomes" id="UP000254620">
    <property type="component" value="Unassembled WGS sequence"/>
</dbReference>
<evidence type="ECO:0000259" key="1">
    <source>
        <dbReference type="Pfam" id="PF03205"/>
    </source>
</evidence>
<evidence type="ECO:0000313" key="4">
    <source>
        <dbReference type="EMBL" id="RZN55788.1"/>
    </source>
</evidence>
<dbReference type="InterPro" id="IPR027417">
    <property type="entry name" value="P-loop_NTPase"/>
</dbReference>
<dbReference type="Proteomes" id="UP001347884">
    <property type="component" value="Unassembled WGS sequence"/>
</dbReference>
<evidence type="ECO:0000313" key="9">
    <source>
        <dbReference type="Proteomes" id="UP000254620"/>
    </source>
</evidence>
<accession>A0A0F5EX27</accession>
<dbReference type="InterPro" id="IPR052539">
    <property type="entry name" value="MGD_biosynthesis_adapter"/>
</dbReference>
<dbReference type="Proteomes" id="UP000294229">
    <property type="component" value="Unassembled WGS sequence"/>
</dbReference>
<organism evidence="4 10">
    <name type="scientific">Avibacterium paragallinarum</name>
    <name type="common">Haemophilus gallinarum</name>
    <dbReference type="NCBI Taxonomy" id="728"/>
    <lineage>
        <taxon>Bacteria</taxon>
        <taxon>Pseudomonadati</taxon>
        <taxon>Pseudomonadota</taxon>
        <taxon>Gammaproteobacteria</taxon>
        <taxon>Pasteurellales</taxon>
        <taxon>Pasteurellaceae</taxon>
        <taxon>Avibacterium</taxon>
    </lineage>
</organism>
<keyword evidence="11" id="KW-1185">Reference proteome</keyword>
<reference evidence="3 7" key="2">
    <citation type="submission" date="2018-06" db="EMBL/GenBank/DDBJ databases">
        <authorList>
            <person name="Teymurazov M."/>
            <person name="Kislichkina A."/>
            <person name="Abaymova A."/>
            <person name="Mukhina T."/>
            <person name="Mayskaya N."/>
            <person name="Svetoch E."/>
            <person name="Bogun A."/>
        </authorList>
    </citation>
    <scope>NUCLEOTIDE SEQUENCE [LARGE SCALE GENOMIC DNA]</scope>
    <source>
        <strain evidence="3 7">SCPM-O-B-8406</strain>
    </source>
</reference>
<dbReference type="EMBL" id="UGHK01000001">
    <property type="protein sequence ID" value="STO70797.1"/>
    <property type="molecule type" value="Genomic_DNA"/>
</dbReference>
<dbReference type="OrthoDB" id="9804758at2"/>
<reference evidence="2 11" key="4">
    <citation type="journal article" date="2022" name="Front. Microbiol.">
        <title>Commensal bacteria contribute to the growth of multidrug-resistant Avibacterium paragallinarum in chickens.</title>
        <authorList>
            <person name="Zhu J."/>
            <person name="Chen Y."/>
            <person name="Wu Y."/>
            <person name="Wang Y."/>
            <person name="Zhu K."/>
        </authorList>
    </citation>
    <scope>NUCLEOTIDE SEQUENCE [LARGE SCALE GENOMIC DNA]</scope>
    <source>
        <strain evidence="2 11">AV25</strain>
    </source>
</reference>
<dbReference type="RefSeq" id="WP_017805477.1">
    <property type="nucleotide sequence ID" value="NZ_CP034110.1"/>
</dbReference>
<dbReference type="CDD" id="cd03116">
    <property type="entry name" value="MobB"/>
    <property type="match status" value="1"/>
</dbReference>
<dbReference type="PANTHER" id="PTHR40072">
    <property type="entry name" value="MOLYBDOPTERIN-GUANINE DINUCLEOTIDE BIOSYNTHESIS ADAPTER PROTEIN-RELATED"/>
    <property type="match status" value="1"/>
</dbReference>
<protein>
    <submittedName>
        <fullName evidence="4">Molybdopterin-guanine dinucleotide biosynthesis protein B</fullName>
    </submittedName>
    <submittedName>
        <fullName evidence="2">Molybdopterin-guanine dinucleotide biosynthesis protein MobB</fullName>
    </submittedName>
</protein>
<reference evidence="8 9" key="1">
    <citation type="submission" date="2018-06" db="EMBL/GenBank/DDBJ databases">
        <authorList>
            <consortium name="Pathogen Informatics"/>
            <person name="Doyle S."/>
        </authorList>
    </citation>
    <scope>NUCLEOTIDE SEQUENCE [LARGE SCALE GENOMIC DNA]</scope>
    <source>
        <strain evidence="6 9">NCTC10926</strain>
        <strain evidence="5 8">NCTC11296</strain>
    </source>
</reference>
<reference evidence="2" key="5">
    <citation type="submission" date="2022-05" db="EMBL/GenBank/DDBJ databases">
        <authorList>
            <person name="Chen Y."/>
            <person name="Zhu J."/>
            <person name="Zhu K."/>
        </authorList>
    </citation>
    <scope>NUCLEOTIDE SEQUENCE</scope>
    <source>
        <strain evidence="2">AV25</strain>
    </source>
</reference>
<proteinExistence type="predicted"/>
<dbReference type="InterPro" id="IPR004435">
    <property type="entry name" value="MobB_dom"/>
</dbReference>
<dbReference type="EMBL" id="RQXS01000079">
    <property type="protein sequence ID" value="RZN55788.1"/>
    <property type="molecule type" value="Genomic_DNA"/>
</dbReference>
<evidence type="ECO:0000313" key="8">
    <source>
        <dbReference type="Proteomes" id="UP000254465"/>
    </source>
</evidence>
<gene>
    <name evidence="2" type="primary">mobB</name>
    <name evidence="3" type="ORF">DM482_02255</name>
    <name evidence="4" type="ORF">EIG79_10975</name>
    <name evidence="2" type="ORF">M5S13_03545</name>
    <name evidence="6" type="ORF">NCTC10926_01601</name>
    <name evidence="5" type="ORF">NCTC11296_00712</name>
</gene>
<dbReference type="AlphaFoldDB" id="A0A0F5EX27"/>
<dbReference type="NCBIfam" id="TIGR00176">
    <property type="entry name" value="mobB"/>
    <property type="match status" value="1"/>
</dbReference>
<dbReference type="SUPFAM" id="SSF52540">
    <property type="entry name" value="P-loop containing nucleoside triphosphate hydrolases"/>
    <property type="match status" value="1"/>
</dbReference>
<dbReference type="GeneID" id="66257272"/>
<dbReference type="Gene3D" id="3.40.50.300">
    <property type="entry name" value="P-loop containing nucleotide triphosphate hydrolases"/>
    <property type="match status" value="1"/>
</dbReference>
<dbReference type="eggNOG" id="COG1763">
    <property type="taxonomic scope" value="Bacteria"/>
</dbReference>
<dbReference type="PANTHER" id="PTHR40072:SF1">
    <property type="entry name" value="MOLYBDOPTERIN-GUANINE DINUCLEOTIDE BIOSYNTHESIS ADAPTER PROTEIN"/>
    <property type="match status" value="1"/>
</dbReference>
<evidence type="ECO:0000313" key="11">
    <source>
        <dbReference type="Proteomes" id="UP001347884"/>
    </source>
</evidence>
<feature type="domain" description="Molybdopterin-guanine dinucleotide biosynthesis protein B (MobB)" evidence="1">
    <location>
        <begin position="4"/>
        <end position="135"/>
    </location>
</feature>
<dbReference type="GO" id="GO:0006777">
    <property type="term" value="P:Mo-molybdopterin cofactor biosynthetic process"/>
    <property type="evidence" value="ECO:0007669"/>
    <property type="project" value="InterPro"/>
</dbReference>
<evidence type="ECO:0000313" key="5">
    <source>
        <dbReference type="EMBL" id="STO70797.1"/>
    </source>
</evidence>
<dbReference type="EMBL" id="QJPJ01000003">
    <property type="protein sequence ID" value="PXZ40010.1"/>
    <property type="molecule type" value="Genomic_DNA"/>
</dbReference>
<dbReference type="STRING" id="728.VY92_01670"/>
<reference evidence="4 10" key="3">
    <citation type="submission" date="2018-11" db="EMBL/GenBank/DDBJ databases">
        <title>Sequencing Av. paragallinarum serogroups.</title>
        <authorList>
            <person name="Hellmuth J.E."/>
            <person name="Boucher C.E."/>
            <person name="Cason E.D."/>
        </authorList>
    </citation>
    <scope>NUCLEOTIDE SEQUENCE [LARGE SCALE GENOMIC DNA]</scope>
    <source>
        <strain evidence="4 10">SA-3</strain>
    </source>
</reference>
<dbReference type="Proteomes" id="UP000254465">
    <property type="component" value="Unassembled WGS sequence"/>
</dbReference>
<dbReference type="KEGG" id="apag:EIA51_00950"/>
<evidence type="ECO:0000313" key="6">
    <source>
        <dbReference type="EMBL" id="SUU98182.1"/>
    </source>
</evidence>
<sequence length="173" mass="19395">MPPMLGITGYSGSGKTTLLEKLLPQLANLGLRVAVIKHSHHNAQVDKEGKDSWRMKEAGASQVMMACDHRWALMTETASPVNLAYLAEQFDPQLVDLILVEGFKNEPIAKILLHRQEMTKPLPELDGNVIALATDYSLQTPVPLLNINHIEQIAQFIFHWYQQHHALLKSGQK</sequence>
<dbReference type="Proteomes" id="UP000247594">
    <property type="component" value="Unassembled WGS sequence"/>
</dbReference>
<evidence type="ECO:0000313" key="3">
    <source>
        <dbReference type="EMBL" id="PXZ40010.1"/>
    </source>
</evidence>
<dbReference type="Gene3D" id="2.20.25.120">
    <property type="match status" value="1"/>
</dbReference>
<dbReference type="Pfam" id="PF03205">
    <property type="entry name" value="MobB"/>
    <property type="match status" value="1"/>
</dbReference>
<name>A0A0F5EX27_AVIPA</name>
<evidence type="ECO:0000313" key="7">
    <source>
        <dbReference type="Proteomes" id="UP000247594"/>
    </source>
</evidence>
<dbReference type="NCBIfam" id="NF008021">
    <property type="entry name" value="PRK10751.1"/>
    <property type="match status" value="1"/>
</dbReference>